<reference evidence="1 2" key="1">
    <citation type="journal article" date="2016" name="Mol. Biol. Evol.">
        <title>Comparative Genomics of Early-Diverging Mushroom-Forming Fungi Provides Insights into the Origins of Lignocellulose Decay Capabilities.</title>
        <authorList>
            <person name="Nagy L.G."/>
            <person name="Riley R."/>
            <person name="Tritt A."/>
            <person name="Adam C."/>
            <person name="Daum C."/>
            <person name="Floudas D."/>
            <person name="Sun H."/>
            <person name="Yadav J.S."/>
            <person name="Pangilinan J."/>
            <person name="Larsson K.H."/>
            <person name="Matsuura K."/>
            <person name="Barry K."/>
            <person name="Labutti K."/>
            <person name="Kuo R."/>
            <person name="Ohm R.A."/>
            <person name="Bhattacharya S.S."/>
            <person name="Shirouzu T."/>
            <person name="Yoshinaga Y."/>
            <person name="Martin F.M."/>
            <person name="Grigoriev I.V."/>
            <person name="Hibbett D.S."/>
        </authorList>
    </citation>
    <scope>NUCLEOTIDE SEQUENCE [LARGE SCALE GENOMIC DNA]</scope>
    <source>
        <strain evidence="1 2">HHB12733</strain>
    </source>
</reference>
<organism evidence="1 2">
    <name type="scientific">Calocera cornea HHB12733</name>
    <dbReference type="NCBI Taxonomy" id="1353952"/>
    <lineage>
        <taxon>Eukaryota</taxon>
        <taxon>Fungi</taxon>
        <taxon>Dikarya</taxon>
        <taxon>Basidiomycota</taxon>
        <taxon>Agaricomycotina</taxon>
        <taxon>Dacrymycetes</taxon>
        <taxon>Dacrymycetales</taxon>
        <taxon>Dacrymycetaceae</taxon>
        <taxon>Calocera</taxon>
    </lineage>
</organism>
<dbReference type="InParanoid" id="A0A165E673"/>
<name>A0A165E673_9BASI</name>
<accession>A0A165E673</accession>
<dbReference type="EMBL" id="KV424020">
    <property type="protein sequence ID" value="KZT54185.1"/>
    <property type="molecule type" value="Genomic_DNA"/>
</dbReference>
<dbReference type="InterPro" id="IPR029063">
    <property type="entry name" value="SAM-dependent_MTases_sf"/>
</dbReference>
<protein>
    <submittedName>
        <fullName evidence="1">Uncharacterized protein</fullName>
    </submittedName>
</protein>
<gene>
    <name evidence="1" type="ORF">CALCODRAFT_500219</name>
</gene>
<keyword evidence="2" id="KW-1185">Reference proteome</keyword>
<evidence type="ECO:0000313" key="2">
    <source>
        <dbReference type="Proteomes" id="UP000076842"/>
    </source>
</evidence>
<dbReference type="STRING" id="1353952.A0A165E673"/>
<dbReference type="Proteomes" id="UP000076842">
    <property type="component" value="Unassembled WGS sequence"/>
</dbReference>
<evidence type="ECO:0000313" key="1">
    <source>
        <dbReference type="EMBL" id="KZT54185.1"/>
    </source>
</evidence>
<dbReference type="Gene3D" id="3.40.50.150">
    <property type="entry name" value="Vaccinia Virus protein VP39"/>
    <property type="match status" value="1"/>
</dbReference>
<dbReference type="OrthoDB" id="1723750at2759"/>
<proteinExistence type="predicted"/>
<sequence length="184" mass="19867">MVYAATHSSSAQAAANRLRLAADLHSPSAAPFRFPHPHPHPHPLSPADPLSLRLEPALVHSFLRSLAHLRLHLSFYAGAWDALSPGVFDMVLTSETIYRPSSLPALARCIQRCLAPSDSSASAAPSTGATPGGRAYVAAKEVYFGVGGSVREFAHVVRGQGMHVQRRWETREGSGRCVLELWRA</sequence>
<dbReference type="AlphaFoldDB" id="A0A165E673"/>